<evidence type="ECO:0000313" key="2">
    <source>
        <dbReference type="Proteomes" id="UP000789901"/>
    </source>
</evidence>
<dbReference type="Proteomes" id="UP000789901">
    <property type="component" value="Unassembled WGS sequence"/>
</dbReference>
<evidence type="ECO:0000313" key="1">
    <source>
        <dbReference type="EMBL" id="CAG8508399.1"/>
    </source>
</evidence>
<organism evidence="1 2">
    <name type="scientific">Gigaspora margarita</name>
    <dbReference type="NCBI Taxonomy" id="4874"/>
    <lineage>
        <taxon>Eukaryota</taxon>
        <taxon>Fungi</taxon>
        <taxon>Fungi incertae sedis</taxon>
        <taxon>Mucoromycota</taxon>
        <taxon>Glomeromycotina</taxon>
        <taxon>Glomeromycetes</taxon>
        <taxon>Diversisporales</taxon>
        <taxon>Gigasporaceae</taxon>
        <taxon>Gigaspora</taxon>
    </lineage>
</organism>
<comment type="caution">
    <text evidence="1">The sequence shown here is derived from an EMBL/GenBank/DDBJ whole genome shotgun (WGS) entry which is preliminary data.</text>
</comment>
<reference evidence="1 2" key="1">
    <citation type="submission" date="2021-06" db="EMBL/GenBank/DDBJ databases">
        <authorList>
            <person name="Kallberg Y."/>
            <person name="Tangrot J."/>
            <person name="Rosling A."/>
        </authorList>
    </citation>
    <scope>NUCLEOTIDE SEQUENCE [LARGE SCALE GENOMIC DNA]</scope>
    <source>
        <strain evidence="1 2">120-4 pot B 10/14</strain>
    </source>
</reference>
<accession>A0ABM8W2J3</accession>
<name>A0ABM8W2J3_GIGMA</name>
<dbReference type="EMBL" id="CAJVQB010000814">
    <property type="protein sequence ID" value="CAG8508399.1"/>
    <property type="molecule type" value="Genomic_DNA"/>
</dbReference>
<sequence>MPSKGHIDRTHTNSIGFATNANKFQIIYIKGSKLVANPEKEDEDAMKIAYNLKKNILSTNLLDVITKRRQLEKKCYIFGGQSFEKQSTYILWIIVANLD</sequence>
<protein>
    <submittedName>
        <fullName evidence="1">1423_t:CDS:1</fullName>
    </submittedName>
</protein>
<proteinExistence type="predicted"/>
<keyword evidence="2" id="KW-1185">Reference proteome</keyword>
<gene>
    <name evidence="1" type="ORF">GMARGA_LOCUS2556</name>
</gene>